<proteinExistence type="predicted"/>
<protein>
    <recommendedName>
        <fullName evidence="1">WYL domain-containing protein</fullName>
    </recommendedName>
</protein>
<reference evidence="3" key="1">
    <citation type="journal article" date="2019" name="Int. J. Syst. Evol. Microbiol.">
        <title>The Global Catalogue of Microorganisms (GCM) 10K type strain sequencing project: providing services to taxonomists for standard genome sequencing and annotation.</title>
        <authorList>
            <consortium name="The Broad Institute Genomics Platform"/>
            <consortium name="The Broad Institute Genome Sequencing Center for Infectious Disease"/>
            <person name="Wu L."/>
            <person name="Ma J."/>
        </authorList>
    </citation>
    <scope>NUCLEOTIDE SEQUENCE [LARGE SCALE GENOMIC DNA]</scope>
    <source>
        <strain evidence="3">CGMCC 1.15420</strain>
    </source>
</reference>
<sequence length="94" mass="11341">MLQFEMYQHHHVSRYLDRILMSILNESPCRIHYSKNSQDTSYEVQFFKISARFGQWYATGIELSTNKYRVFRCDRITSVVEEDAQSRSHKLHHL</sequence>
<dbReference type="Proteomes" id="UP000608420">
    <property type="component" value="Unassembled WGS sequence"/>
</dbReference>
<evidence type="ECO:0000313" key="2">
    <source>
        <dbReference type="EMBL" id="GGG16550.1"/>
    </source>
</evidence>
<keyword evidence="3" id="KW-1185">Reference proteome</keyword>
<evidence type="ECO:0000313" key="3">
    <source>
        <dbReference type="Proteomes" id="UP000608420"/>
    </source>
</evidence>
<dbReference type="InterPro" id="IPR026881">
    <property type="entry name" value="WYL_dom"/>
</dbReference>
<dbReference type="EMBL" id="BMIW01000045">
    <property type="protein sequence ID" value="GGG16550.1"/>
    <property type="molecule type" value="Genomic_DNA"/>
</dbReference>
<dbReference type="PROSITE" id="PS52050">
    <property type="entry name" value="WYL"/>
    <property type="match status" value="1"/>
</dbReference>
<dbReference type="Pfam" id="PF13280">
    <property type="entry name" value="WYL"/>
    <property type="match status" value="1"/>
</dbReference>
<feature type="domain" description="WYL" evidence="1">
    <location>
        <begin position="15"/>
        <end position="79"/>
    </location>
</feature>
<evidence type="ECO:0000259" key="1">
    <source>
        <dbReference type="Pfam" id="PF13280"/>
    </source>
</evidence>
<comment type="caution">
    <text evidence="2">The sequence shown here is derived from an EMBL/GenBank/DDBJ whole genome shotgun (WGS) entry which is preliminary data.</text>
</comment>
<name>A0ABQ1W5W1_9BACL</name>
<gene>
    <name evidence="2" type="ORF">GCM10010913_43230</name>
</gene>
<organism evidence="2 3">
    <name type="scientific">Paenibacillus aceti</name>
    <dbReference type="NCBI Taxonomy" id="1820010"/>
    <lineage>
        <taxon>Bacteria</taxon>
        <taxon>Bacillati</taxon>
        <taxon>Bacillota</taxon>
        <taxon>Bacilli</taxon>
        <taxon>Bacillales</taxon>
        <taxon>Paenibacillaceae</taxon>
        <taxon>Paenibacillus</taxon>
    </lineage>
</organism>
<accession>A0ABQ1W5W1</accession>